<feature type="transmembrane region" description="Helical" evidence="6">
    <location>
        <begin position="642"/>
        <end position="659"/>
    </location>
</feature>
<protein>
    <submittedName>
        <fullName evidence="8">MMPL family transporter</fullName>
    </submittedName>
</protein>
<feature type="transmembrane region" description="Helical" evidence="6">
    <location>
        <begin position="543"/>
        <end position="560"/>
    </location>
</feature>
<feature type="transmembrane region" description="Helical" evidence="6">
    <location>
        <begin position="274"/>
        <end position="297"/>
    </location>
</feature>
<dbReference type="InterPro" id="IPR004869">
    <property type="entry name" value="MMPL_dom"/>
</dbReference>
<evidence type="ECO:0000313" key="8">
    <source>
        <dbReference type="EMBL" id="MBO8424780.1"/>
    </source>
</evidence>
<keyword evidence="4 6" id="KW-1133">Transmembrane helix</keyword>
<feature type="transmembrane region" description="Helical" evidence="6">
    <location>
        <begin position="567"/>
        <end position="587"/>
    </location>
</feature>
<evidence type="ECO:0000259" key="7">
    <source>
        <dbReference type="Pfam" id="PF03176"/>
    </source>
</evidence>
<proteinExistence type="predicted"/>
<evidence type="ECO:0000256" key="4">
    <source>
        <dbReference type="ARBA" id="ARBA00022989"/>
    </source>
</evidence>
<sequence>MGFIRNALDKYNEGVEDPLTDGEAVKFLMHIIDRMAYLSDEQKQMIADMNFSNGESAMELLAALQEGLSETEKGRFLIFMVALQSALPTDGSMSFDITMLEDFAPQLEMFYRNDAKRGGYALYQISFVESDYDTRTMDAIGAMRELEVPEGCTVRIIGNAATTYNSIQSVNSETGKSMIVAGIIVVIILLLTTTAYWEPVLLLLTIGAAILLNMGTNGIVGYITGVNGISYMTQGVSSVLQLALTMDYSIYLLHRFKQERRGGISSEEAMINALTASFSPVSASSLTTIASFVALMFMSYRLGLDMGLVLAKGVVLSIIAVFFLMPALILYTEKLIDKTEHKTFNLTFRKFSKGLVKSRFYVPFIILALVIPCVYFQAQNEFTYGPEASLGGEGSELYQDKRDIEEVFGKQNQAIVLMPIKYLDDGAYELNGKRVSTEYMLSMKLMEVDGVSSVQSYSIIAETGFASMMPDKFLNQFIPSTDNPGYTRVVLFLDADEEGEATTTLIDDVKGVIAQYTANDAWLLGQSSATLEIKELVNSDYDIITYVSIGLVALILFVTYKSLLIPIILVLVIQGSIYINMAVPYFMGDSMVFVGYMLVSSILLGATIDYAILLTSRYMEHRRTMNKYDAVQHALADSSRTLITSAGILTCAGASIQFVSSLPATQIIGGAVMRGGIASYIMVMVPLPQLLLLLDKAIKVTTWKGKQLMIDNRIVLDSPEIEEPSVGQVSAKPKKRKLYREMSSKEREDAIIANILNAIDDPDFNPEDEDV</sequence>
<dbReference type="Pfam" id="PF03176">
    <property type="entry name" value="MMPL"/>
    <property type="match status" value="2"/>
</dbReference>
<dbReference type="AlphaFoldDB" id="A0A940IDT3"/>
<keyword evidence="2" id="KW-1003">Cell membrane</keyword>
<dbReference type="PANTHER" id="PTHR33406">
    <property type="entry name" value="MEMBRANE PROTEIN MJ1562-RELATED"/>
    <property type="match status" value="1"/>
</dbReference>
<keyword evidence="3 6" id="KW-0812">Transmembrane</keyword>
<dbReference type="SUPFAM" id="SSF82866">
    <property type="entry name" value="Multidrug efflux transporter AcrB transmembrane domain"/>
    <property type="match status" value="2"/>
</dbReference>
<feature type="domain" description="Membrane transport protein MMPL" evidence="7">
    <location>
        <begin position="121"/>
        <end position="332"/>
    </location>
</feature>
<feature type="transmembrane region" description="Helical" evidence="6">
    <location>
        <begin position="360"/>
        <end position="378"/>
    </location>
</feature>
<keyword evidence="5 6" id="KW-0472">Membrane</keyword>
<accession>A0A940IDT3</accession>
<dbReference type="InterPro" id="IPR050545">
    <property type="entry name" value="Mycobact_MmpL"/>
</dbReference>
<reference evidence="8" key="2">
    <citation type="journal article" date="2021" name="PeerJ">
        <title>Extensive microbial diversity within the chicken gut microbiome revealed by metagenomics and culture.</title>
        <authorList>
            <person name="Gilroy R."/>
            <person name="Ravi A."/>
            <person name="Getino M."/>
            <person name="Pursley I."/>
            <person name="Horton D.L."/>
            <person name="Alikhan N.F."/>
            <person name="Baker D."/>
            <person name="Gharbi K."/>
            <person name="Hall N."/>
            <person name="Watson M."/>
            <person name="Adriaenssens E.M."/>
            <person name="Foster-Nyarko E."/>
            <person name="Jarju S."/>
            <person name="Secka A."/>
            <person name="Antonio M."/>
            <person name="Oren A."/>
            <person name="Chaudhuri R.R."/>
            <person name="La Ragione R."/>
            <person name="Hildebrand F."/>
            <person name="Pallen M.J."/>
        </authorList>
    </citation>
    <scope>NUCLEOTIDE SEQUENCE</scope>
    <source>
        <strain evidence="8">517</strain>
    </source>
</reference>
<feature type="transmembrane region" description="Helical" evidence="6">
    <location>
        <begin position="593"/>
        <end position="615"/>
    </location>
</feature>
<feature type="transmembrane region" description="Helical" evidence="6">
    <location>
        <begin position="178"/>
        <end position="197"/>
    </location>
</feature>
<feature type="transmembrane region" description="Helical" evidence="6">
    <location>
        <begin position="202"/>
        <end position="223"/>
    </location>
</feature>
<name>A0A940IDT3_9FIRM</name>
<evidence type="ECO:0000256" key="5">
    <source>
        <dbReference type="ARBA" id="ARBA00023136"/>
    </source>
</evidence>
<dbReference type="GO" id="GO:0005886">
    <property type="term" value="C:plasma membrane"/>
    <property type="evidence" value="ECO:0007669"/>
    <property type="project" value="UniProtKB-SubCell"/>
</dbReference>
<feature type="transmembrane region" description="Helical" evidence="6">
    <location>
        <begin position="309"/>
        <end position="332"/>
    </location>
</feature>
<evidence type="ECO:0000256" key="3">
    <source>
        <dbReference type="ARBA" id="ARBA00022692"/>
    </source>
</evidence>
<dbReference type="EMBL" id="JADINF010000181">
    <property type="protein sequence ID" value="MBO8424780.1"/>
    <property type="molecule type" value="Genomic_DNA"/>
</dbReference>
<dbReference type="Gene3D" id="1.20.1640.10">
    <property type="entry name" value="Multidrug efflux transporter AcrB transmembrane domain"/>
    <property type="match status" value="2"/>
</dbReference>
<reference evidence="8" key="1">
    <citation type="submission" date="2020-10" db="EMBL/GenBank/DDBJ databases">
        <authorList>
            <person name="Gilroy R."/>
        </authorList>
    </citation>
    <scope>NUCLEOTIDE SEQUENCE</scope>
    <source>
        <strain evidence="8">517</strain>
    </source>
</reference>
<comment type="subcellular location">
    <subcellularLocation>
        <location evidence="1">Cell membrane</location>
        <topology evidence="1">Multi-pass membrane protein</topology>
    </subcellularLocation>
</comment>
<evidence type="ECO:0000256" key="1">
    <source>
        <dbReference type="ARBA" id="ARBA00004651"/>
    </source>
</evidence>
<comment type="caution">
    <text evidence="8">The sequence shown here is derived from an EMBL/GenBank/DDBJ whole genome shotgun (WGS) entry which is preliminary data.</text>
</comment>
<organism evidence="8 9">
    <name type="scientific">Candidatus Stercoripulliclostridium pullicola</name>
    <dbReference type="NCBI Taxonomy" id="2840953"/>
    <lineage>
        <taxon>Bacteria</taxon>
        <taxon>Bacillati</taxon>
        <taxon>Bacillota</taxon>
        <taxon>Clostridia</taxon>
        <taxon>Eubacteriales</taxon>
        <taxon>Candidatus Stercoripulliclostridium</taxon>
    </lineage>
</organism>
<evidence type="ECO:0000256" key="2">
    <source>
        <dbReference type="ARBA" id="ARBA00022475"/>
    </source>
</evidence>
<feature type="transmembrane region" description="Helical" evidence="6">
    <location>
        <begin position="671"/>
        <end position="694"/>
    </location>
</feature>
<evidence type="ECO:0000256" key="6">
    <source>
        <dbReference type="SAM" id="Phobius"/>
    </source>
</evidence>
<dbReference type="Proteomes" id="UP000727857">
    <property type="component" value="Unassembled WGS sequence"/>
</dbReference>
<feature type="domain" description="Membrane transport protein MMPL" evidence="7">
    <location>
        <begin position="435"/>
        <end position="696"/>
    </location>
</feature>
<gene>
    <name evidence="8" type="ORF">IAB16_07145</name>
</gene>
<evidence type="ECO:0000313" key="9">
    <source>
        <dbReference type="Proteomes" id="UP000727857"/>
    </source>
</evidence>
<dbReference type="PANTHER" id="PTHR33406:SF13">
    <property type="entry name" value="MEMBRANE PROTEIN YDFJ"/>
    <property type="match status" value="1"/>
</dbReference>